<evidence type="ECO:0000256" key="3">
    <source>
        <dbReference type="ARBA" id="ARBA00022679"/>
    </source>
</evidence>
<dbReference type="InterPro" id="IPR022642">
    <property type="entry name" value="CheR_C"/>
</dbReference>
<dbReference type="EC" id="2.1.1.80" evidence="5"/>
<keyword evidence="2 5" id="KW-0489">Methyltransferase</keyword>
<evidence type="ECO:0000256" key="6">
    <source>
        <dbReference type="PIRSR" id="PIRSR000410-1"/>
    </source>
</evidence>
<accession>A0A6N9T4S6</accession>
<dbReference type="Pfam" id="PF03705">
    <property type="entry name" value="CheR_N"/>
    <property type="match status" value="1"/>
</dbReference>
<evidence type="ECO:0000313" key="9">
    <source>
        <dbReference type="Proteomes" id="UP000469011"/>
    </source>
</evidence>
<dbReference type="SMART" id="SM00138">
    <property type="entry name" value="MeTrc"/>
    <property type="match status" value="1"/>
</dbReference>
<organism evidence="8 9">
    <name type="scientific">Jiella pacifica</name>
    <dbReference type="NCBI Taxonomy" id="2696469"/>
    <lineage>
        <taxon>Bacteria</taxon>
        <taxon>Pseudomonadati</taxon>
        <taxon>Pseudomonadota</taxon>
        <taxon>Alphaproteobacteria</taxon>
        <taxon>Hyphomicrobiales</taxon>
        <taxon>Aurantimonadaceae</taxon>
        <taxon>Jiella</taxon>
    </lineage>
</organism>
<dbReference type="InterPro" id="IPR022641">
    <property type="entry name" value="CheR_N"/>
</dbReference>
<name>A0A6N9T4S6_9HYPH</name>
<dbReference type="GO" id="GO:0008983">
    <property type="term" value="F:protein-glutamate O-methyltransferase activity"/>
    <property type="evidence" value="ECO:0007669"/>
    <property type="project" value="UniProtKB-EC"/>
</dbReference>
<keyword evidence="9" id="KW-1185">Reference proteome</keyword>
<dbReference type="InterPro" id="IPR026024">
    <property type="entry name" value="Chemotaxis_MeTrfase_CheR"/>
</dbReference>
<feature type="binding site" evidence="6">
    <location>
        <begin position="232"/>
        <end position="233"/>
    </location>
    <ligand>
        <name>S-adenosyl-L-methionine</name>
        <dbReference type="ChEBI" id="CHEBI:59789"/>
    </ligand>
</feature>
<sequence>MGTLASNTGHDHLAAADFDRISALVGETIGIRLTVQKRLMVESRLRKRFRQIGESSFSAYCRHLFDEGGLEGEMVHIIDAITTNKTDFFREDEHLVLMERQLVPELLQRRRQERPTLKIWSAASSNGAEAYSIAMILQDMIDRGRLFRYAILGTDISTSVLKTAREAIYPLGAIAPVPQRLAERYILRGRGPERGDQVRIAPAIRRRVLFERMNLMDESYPYDRDVDIVFLRNVLIYFDKADQEAVVQRLLGHVRPGGFLVVGHSESMIVREGPVRQVASGVFQKQ</sequence>
<proteinExistence type="predicted"/>
<dbReference type="GO" id="GO:0032259">
    <property type="term" value="P:methylation"/>
    <property type="evidence" value="ECO:0007669"/>
    <property type="project" value="UniProtKB-KW"/>
</dbReference>
<feature type="binding site" evidence="6">
    <location>
        <position position="155"/>
    </location>
    <ligand>
        <name>S-adenosyl-L-methionine</name>
        <dbReference type="ChEBI" id="CHEBI:59789"/>
    </ligand>
</feature>
<comment type="function">
    <text evidence="5">Methylation of the membrane-bound methyl-accepting chemotaxis proteins (MCP) to form gamma-glutamyl methyl ester residues in MCP.</text>
</comment>
<evidence type="ECO:0000256" key="1">
    <source>
        <dbReference type="ARBA" id="ARBA00001541"/>
    </source>
</evidence>
<dbReference type="RefSeq" id="WP_163463838.1">
    <property type="nucleotide sequence ID" value="NZ_JAAAMG010000011.1"/>
</dbReference>
<dbReference type="Proteomes" id="UP000469011">
    <property type="component" value="Unassembled WGS sequence"/>
</dbReference>
<dbReference type="PIRSF" id="PIRSF000410">
    <property type="entry name" value="CheR"/>
    <property type="match status" value="1"/>
</dbReference>
<dbReference type="InterPro" id="IPR029063">
    <property type="entry name" value="SAM-dependent_MTases_sf"/>
</dbReference>
<dbReference type="PRINTS" id="PR00996">
    <property type="entry name" value="CHERMTFRASE"/>
</dbReference>
<comment type="caution">
    <text evidence="8">The sequence shown here is derived from an EMBL/GenBank/DDBJ whole genome shotgun (WGS) entry which is preliminary data.</text>
</comment>
<dbReference type="SUPFAM" id="SSF53335">
    <property type="entry name" value="S-adenosyl-L-methionine-dependent methyltransferases"/>
    <property type="match status" value="1"/>
</dbReference>
<dbReference type="Pfam" id="PF01739">
    <property type="entry name" value="CheR"/>
    <property type="match status" value="1"/>
</dbReference>
<evidence type="ECO:0000256" key="5">
    <source>
        <dbReference type="PIRNR" id="PIRNR000410"/>
    </source>
</evidence>
<dbReference type="AlphaFoldDB" id="A0A6N9T4S6"/>
<feature type="binding site" evidence="6">
    <location>
        <begin position="214"/>
        <end position="215"/>
    </location>
    <ligand>
        <name>S-adenosyl-L-methionine</name>
        <dbReference type="ChEBI" id="CHEBI:59789"/>
    </ligand>
</feature>
<dbReference type="Gene3D" id="3.40.50.150">
    <property type="entry name" value="Vaccinia Virus protein VP39"/>
    <property type="match status" value="1"/>
</dbReference>
<dbReference type="InterPro" id="IPR036804">
    <property type="entry name" value="CheR_N_sf"/>
</dbReference>
<keyword evidence="3 5" id="KW-0808">Transferase</keyword>
<feature type="domain" description="CheR-type methyltransferase" evidence="7">
    <location>
        <begin position="13"/>
        <end position="286"/>
    </location>
</feature>
<evidence type="ECO:0000256" key="2">
    <source>
        <dbReference type="ARBA" id="ARBA00022603"/>
    </source>
</evidence>
<gene>
    <name evidence="8" type="ORF">GTK09_14235</name>
</gene>
<feature type="binding site" evidence="6">
    <location>
        <position position="90"/>
    </location>
    <ligand>
        <name>S-adenosyl-L-methionine</name>
        <dbReference type="ChEBI" id="CHEBI:59789"/>
    </ligand>
</feature>
<evidence type="ECO:0000313" key="8">
    <source>
        <dbReference type="EMBL" id="NDW05582.1"/>
    </source>
</evidence>
<protein>
    <recommendedName>
        <fullName evidence="5">Chemotaxis protein methyltransferase</fullName>
        <ecNumber evidence="5">2.1.1.80</ecNumber>
    </recommendedName>
</protein>
<comment type="catalytic activity">
    <reaction evidence="1 5">
        <text>L-glutamyl-[protein] + S-adenosyl-L-methionine = [protein]-L-glutamate 5-O-methyl ester + S-adenosyl-L-homocysteine</text>
        <dbReference type="Rhea" id="RHEA:24452"/>
        <dbReference type="Rhea" id="RHEA-COMP:10208"/>
        <dbReference type="Rhea" id="RHEA-COMP:10311"/>
        <dbReference type="ChEBI" id="CHEBI:29973"/>
        <dbReference type="ChEBI" id="CHEBI:57856"/>
        <dbReference type="ChEBI" id="CHEBI:59789"/>
        <dbReference type="ChEBI" id="CHEBI:82795"/>
        <dbReference type="EC" id="2.1.1.80"/>
    </reaction>
</comment>
<feature type="binding site" evidence="6">
    <location>
        <position position="86"/>
    </location>
    <ligand>
        <name>S-adenosyl-L-methionine</name>
        <dbReference type="ChEBI" id="CHEBI:59789"/>
    </ligand>
</feature>
<dbReference type="EMBL" id="JAAAMG010000011">
    <property type="protein sequence ID" value="NDW05582.1"/>
    <property type="molecule type" value="Genomic_DNA"/>
</dbReference>
<dbReference type="PANTHER" id="PTHR24422">
    <property type="entry name" value="CHEMOTAXIS PROTEIN METHYLTRANSFERASE"/>
    <property type="match status" value="1"/>
</dbReference>
<evidence type="ECO:0000256" key="4">
    <source>
        <dbReference type="ARBA" id="ARBA00022691"/>
    </source>
</evidence>
<dbReference type="SUPFAM" id="SSF47757">
    <property type="entry name" value="Chemotaxis receptor methyltransferase CheR, N-terminal domain"/>
    <property type="match status" value="1"/>
</dbReference>
<reference evidence="8 9" key="1">
    <citation type="submission" date="2020-01" db="EMBL/GenBank/DDBJ databases">
        <title>Jiella pacifica sp. nov.</title>
        <authorList>
            <person name="Xue Z."/>
            <person name="Zhu S."/>
            <person name="Chen J."/>
            <person name="Yang J."/>
        </authorList>
    </citation>
    <scope>NUCLEOTIDE SEQUENCE [LARGE SCALE GENOMIC DNA]</scope>
    <source>
        <strain evidence="8 9">40Bstr34</strain>
    </source>
</reference>
<dbReference type="InterPro" id="IPR050903">
    <property type="entry name" value="Bact_Chemotaxis_MeTrfase"/>
</dbReference>
<feature type="binding site" evidence="6">
    <location>
        <position position="129"/>
    </location>
    <ligand>
        <name>S-adenosyl-L-methionine</name>
        <dbReference type="ChEBI" id="CHEBI:59789"/>
    </ligand>
</feature>
<keyword evidence="4 5" id="KW-0949">S-adenosyl-L-methionine</keyword>
<dbReference type="PANTHER" id="PTHR24422:SF26">
    <property type="entry name" value="CHEMOTAXIS PROTEIN METHYLTRANSFERASE"/>
    <property type="match status" value="1"/>
</dbReference>
<dbReference type="Gene3D" id="1.10.155.10">
    <property type="entry name" value="Chemotaxis receptor methyltransferase CheR, N-terminal domain"/>
    <property type="match status" value="1"/>
</dbReference>
<feature type="binding site" evidence="6">
    <location>
        <position position="84"/>
    </location>
    <ligand>
        <name>S-adenosyl-L-methionine</name>
        <dbReference type="ChEBI" id="CHEBI:59789"/>
    </ligand>
</feature>
<dbReference type="InterPro" id="IPR000780">
    <property type="entry name" value="CheR_MeTrfase"/>
</dbReference>
<dbReference type="PROSITE" id="PS50123">
    <property type="entry name" value="CHER"/>
    <property type="match status" value="1"/>
</dbReference>
<evidence type="ECO:0000259" key="7">
    <source>
        <dbReference type="PROSITE" id="PS50123"/>
    </source>
</evidence>